<dbReference type="NCBIfam" id="TIGR04183">
    <property type="entry name" value="Por_Secre_tail"/>
    <property type="match status" value="1"/>
</dbReference>
<comment type="caution">
    <text evidence="4">The sequence shown here is derived from an EMBL/GenBank/DDBJ whole genome shotgun (WGS) entry which is preliminary data.</text>
</comment>
<dbReference type="InterPro" id="IPR026444">
    <property type="entry name" value="Secre_tail"/>
</dbReference>
<feature type="domain" description="Secretion system C-terminal sorting" evidence="3">
    <location>
        <begin position="199"/>
        <end position="262"/>
    </location>
</feature>
<sequence length="265" mass="30486">MIKNSLFILLMFFTFEGYAQIVFEDNFDDETTCENWTLGDLDEDGELWEFADAETQDVESFQGGFVWSFSWYFDVFTPDNTLTSPNISLPADTGLELSFKIAAYEDEELFQEHYAVYVIPAEESFTGTEDPVFEETLDADYYNPPKTVNVDISSFAGEEVKLVFRHYDCTDIFYLSMDDVKIEETELSVDGYTQKSIKIYPNPTSDLLTIQGLENVERIRIFNLQGKLMKEVNASEVNIAQLQAGVYIANFYTDTQVYSRKVLKK</sequence>
<evidence type="ECO:0000313" key="5">
    <source>
        <dbReference type="Proteomes" id="UP001230915"/>
    </source>
</evidence>
<accession>A0ABU1A3S7</accession>
<organism evidence="4 5">
    <name type="scientific">Mesonia profundi</name>
    <dbReference type="NCBI Taxonomy" id="3070998"/>
    <lineage>
        <taxon>Bacteria</taxon>
        <taxon>Pseudomonadati</taxon>
        <taxon>Bacteroidota</taxon>
        <taxon>Flavobacteriia</taxon>
        <taxon>Flavobacteriales</taxon>
        <taxon>Flavobacteriaceae</taxon>
        <taxon>Mesonia</taxon>
    </lineage>
</organism>
<dbReference type="Pfam" id="PF18962">
    <property type="entry name" value="Por_Secre_tail"/>
    <property type="match status" value="1"/>
</dbReference>
<dbReference type="NCBIfam" id="NF038128">
    <property type="entry name" value="choice_anch_J"/>
    <property type="match status" value="1"/>
</dbReference>
<dbReference type="RefSeq" id="WP_308865355.1">
    <property type="nucleotide sequence ID" value="NZ_JAVHUL010000040.1"/>
</dbReference>
<evidence type="ECO:0000259" key="3">
    <source>
        <dbReference type="Pfam" id="PF18962"/>
    </source>
</evidence>
<protein>
    <submittedName>
        <fullName evidence="4">T9SS type A sorting domain-containing protein</fullName>
    </submittedName>
</protein>
<evidence type="ECO:0000259" key="2">
    <source>
        <dbReference type="Pfam" id="PF07675"/>
    </source>
</evidence>
<proteinExistence type="predicted"/>
<reference evidence="4 5" key="1">
    <citation type="submission" date="2023-08" db="EMBL/GenBank/DDBJ databases">
        <title>Mesonia sp. MT50, isolated from deep-sea sediment of the Mariana Trench.</title>
        <authorList>
            <person name="Fu H."/>
        </authorList>
    </citation>
    <scope>NUCLEOTIDE SEQUENCE [LARGE SCALE GENOMIC DNA]</scope>
    <source>
        <strain evidence="4 5">MT50</strain>
    </source>
</reference>
<dbReference type="InterPro" id="IPR011628">
    <property type="entry name" value="Cleaved_adhesin"/>
</dbReference>
<evidence type="ECO:0000256" key="1">
    <source>
        <dbReference type="ARBA" id="ARBA00022729"/>
    </source>
</evidence>
<dbReference type="EMBL" id="JAVHUL010000040">
    <property type="protein sequence ID" value="MDQ7918360.1"/>
    <property type="molecule type" value="Genomic_DNA"/>
</dbReference>
<dbReference type="Pfam" id="PF07675">
    <property type="entry name" value="Cleaved_Adhesin"/>
    <property type="match status" value="1"/>
</dbReference>
<evidence type="ECO:0000313" key="4">
    <source>
        <dbReference type="EMBL" id="MDQ7918360.1"/>
    </source>
</evidence>
<keyword evidence="1" id="KW-0732">Signal</keyword>
<feature type="domain" description="Cleaved adhesin" evidence="2">
    <location>
        <begin position="23"/>
        <end position="182"/>
    </location>
</feature>
<name>A0ABU1A3S7_9FLAO</name>
<gene>
    <name evidence="4" type="ORF">RBU60_12315</name>
</gene>
<dbReference type="Proteomes" id="UP001230915">
    <property type="component" value="Unassembled WGS sequence"/>
</dbReference>
<keyword evidence="5" id="KW-1185">Reference proteome</keyword>
<dbReference type="Gene3D" id="2.60.120.200">
    <property type="match status" value="1"/>
</dbReference>